<dbReference type="AlphaFoldDB" id="A0A914WW24"/>
<keyword evidence="1" id="KW-1185">Reference proteome</keyword>
<organism evidence="1 2">
    <name type="scientific">Plectus sambesii</name>
    <dbReference type="NCBI Taxonomy" id="2011161"/>
    <lineage>
        <taxon>Eukaryota</taxon>
        <taxon>Metazoa</taxon>
        <taxon>Ecdysozoa</taxon>
        <taxon>Nematoda</taxon>
        <taxon>Chromadorea</taxon>
        <taxon>Plectida</taxon>
        <taxon>Plectina</taxon>
        <taxon>Plectoidea</taxon>
        <taxon>Plectidae</taxon>
        <taxon>Plectus</taxon>
    </lineage>
</organism>
<accession>A0A914WW24</accession>
<dbReference type="WBParaSite" id="PSAMB.scaffold5063size12760.g25847.t1">
    <property type="protein sequence ID" value="PSAMB.scaffold5063size12760.g25847.t1"/>
    <property type="gene ID" value="PSAMB.scaffold5063size12760.g25847"/>
</dbReference>
<name>A0A914WW24_9BILA</name>
<reference evidence="2" key="1">
    <citation type="submission" date="2022-11" db="UniProtKB">
        <authorList>
            <consortium name="WormBaseParasite"/>
        </authorList>
    </citation>
    <scope>IDENTIFICATION</scope>
</reference>
<evidence type="ECO:0000313" key="1">
    <source>
        <dbReference type="Proteomes" id="UP000887566"/>
    </source>
</evidence>
<proteinExistence type="predicted"/>
<evidence type="ECO:0000313" key="2">
    <source>
        <dbReference type="WBParaSite" id="PSAMB.scaffold5063size12760.g25847.t1"/>
    </source>
</evidence>
<sequence>MAIIGVKKRQQPISDDDDEVFFGTFPKRVANLLRRLPLETSKASHVEDGVADSGAVVVSVVADSRTSHRQIGVVRPPSQEAGHPATPEAAYLAAMRLRALSAGVRQSRARDQSANVLQQQ</sequence>
<dbReference type="Proteomes" id="UP000887566">
    <property type="component" value="Unplaced"/>
</dbReference>
<protein>
    <submittedName>
        <fullName evidence="2">Uncharacterized protein</fullName>
    </submittedName>
</protein>